<dbReference type="AlphaFoldDB" id="A0A1G2GXF7"/>
<feature type="transmembrane region" description="Helical" evidence="6">
    <location>
        <begin position="222"/>
        <end position="244"/>
    </location>
</feature>
<evidence type="ECO:0000256" key="6">
    <source>
        <dbReference type="SAM" id="Phobius"/>
    </source>
</evidence>
<feature type="transmembrane region" description="Helical" evidence="6">
    <location>
        <begin position="443"/>
        <end position="460"/>
    </location>
</feature>
<feature type="transmembrane region" description="Helical" evidence="6">
    <location>
        <begin position="7"/>
        <end position="33"/>
    </location>
</feature>
<evidence type="ECO:0000313" key="9">
    <source>
        <dbReference type="Proteomes" id="UP000179106"/>
    </source>
</evidence>
<dbReference type="STRING" id="1802126.A3B25_03530"/>
<feature type="transmembrane region" description="Helical" evidence="6">
    <location>
        <begin position="296"/>
        <end position="314"/>
    </location>
</feature>
<evidence type="ECO:0000313" key="8">
    <source>
        <dbReference type="EMBL" id="OGZ54661.1"/>
    </source>
</evidence>
<reference evidence="8 9" key="1">
    <citation type="journal article" date="2016" name="Nat. Commun.">
        <title>Thousands of microbial genomes shed light on interconnected biogeochemical processes in an aquifer system.</title>
        <authorList>
            <person name="Anantharaman K."/>
            <person name="Brown C.T."/>
            <person name="Hug L.A."/>
            <person name="Sharon I."/>
            <person name="Castelle C.J."/>
            <person name="Probst A.J."/>
            <person name="Thomas B.C."/>
            <person name="Singh A."/>
            <person name="Wilkins M.J."/>
            <person name="Karaoz U."/>
            <person name="Brodie E.L."/>
            <person name="Williams K.H."/>
            <person name="Hubbard S.S."/>
            <person name="Banfield J.F."/>
        </authorList>
    </citation>
    <scope>NUCLEOTIDE SEQUENCE [LARGE SCALE GENOMIC DNA]</scope>
</reference>
<dbReference type="GO" id="GO:0005886">
    <property type="term" value="C:plasma membrane"/>
    <property type="evidence" value="ECO:0007669"/>
    <property type="project" value="UniProtKB-SubCell"/>
</dbReference>
<evidence type="ECO:0000256" key="5">
    <source>
        <dbReference type="ARBA" id="ARBA00023136"/>
    </source>
</evidence>
<feature type="transmembrane region" description="Helical" evidence="6">
    <location>
        <begin position="360"/>
        <end position="384"/>
    </location>
</feature>
<keyword evidence="4 6" id="KW-1133">Transmembrane helix</keyword>
<keyword evidence="2" id="KW-1003">Cell membrane</keyword>
<proteinExistence type="predicted"/>
<evidence type="ECO:0000256" key="2">
    <source>
        <dbReference type="ARBA" id="ARBA00022475"/>
    </source>
</evidence>
<evidence type="ECO:0000256" key="4">
    <source>
        <dbReference type="ARBA" id="ARBA00022989"/>
    </source>
</evidence>
<dbReference type="Proteomes" id="UP000179106">
    <property type="component" value="Unassembled WGS sequence"/>
</dbReference>
<feature type="domain" description="ComEC/Rec2-related protein" evidence="7">
    <location>
        <begin position="198"/>
        <end position="460"/>
    </location>
</feature>
<feature type="transmembrane region" description="Helical" evidence="6">
    <location>
        <begin position="53"/>
        <end position="72"/>
    </location>
</feature>
<feature type="transmembrane region" description="Helical" evidence="6">
    <location>
        <begin position="256"/>
        <end position="284"/>
    </location>
</feature>
<keyword evidence="5 6" id="KW-0472">Membrane</keyword>
<evidence type="ECO:0000256" key="3">
    <source>
        <dbReference type="ARBA" id="ARBA00022692"/>
    </source>
</evidence>
<dbReference type="NCBIfam" id="TIGR00360">
    <property type="entry name" value="ComEC_N-term"/>
    <property type="match status" value="1"/>
</dbReference>
<comment type="caution">
    <text evidence="8">The sequence shown here is derived from an EMBL/GenBank/DDBJ whole genome shotgun (WGS) entry which is preliminary data.</text>
</comment>
<feature type="transmembrane region" description="Helical" evidence="6">
    <location>
        <begin position="419"/>
        <end position="437"/>
    </location>
</feature>
<feature type="transmembrane region" description="Helical" evidence="6">
    <location>
        <begin position="320"/>
        <end position="339"/>
    </location>
</feature>
<accession>A0A1G2GXF7</accession>
<evidence type="ECO:0000259" key="7">
    <source>
        <dbReference type="Pfam" id="PF03772"/>
    </source>
</evidence>
<evidence type="ECO:0000256" key="1">
    <source>
        <dbReference type="ARBA" id="ARBA00004651"/>
    </source>
</evidence>
<dbReference type="EMBL" id="MHNW01000004">
    <property type="protein sequence ID" value="OGZ54661.1"/>
    <property type="molecule type" value="Genomic_DNA"/>
</dbReference>
<name>A0A1G2GXF7_9BACT</name>
<protein>
    <recommendedName>
        <fullName evidence="7">ComEC/Rec2-related protein domain-containing protein</fullName>
    </recommendedName>
</protein>
<comment type="subcellular location">
    <subcellularLocation>
        <location evidence="1">Cell membrane</location>
        <topology evidence="1">Multi-pass membrane protein</topology>
    </subcellularLocation>
</comment>
<dbReference type="InterPro" id="IPR004477">
    <property type="entry name" value="ComEC_N"/>
</dbReference>
<sequence>MHPSELLFWGILSFLVGIAVASLGWSILALAGIAGIAGTCAVILNKSISPHRYIFIFFAFAFLGTFYFNAYLNFESYKQAIIFDKKISFSGIIFEAPRRFERYQYFDVRLLAPYAGKVRIISSPAIEFKYGDAIEAAGSIEAQDSPATPPISSFPEIKIIAEHRGFWLKGMLLEFKSRLVGRIIEFLPTNEGALLAGITLGDRSHITSDFKTQMATSGTTHLVALSGYNIAIIAIVVSQLFGNFVSRRKNFYLTNLLILAFVAMVGADPSVVRAALMAFLVLLAREVGRIYDIKNAIAVAGGIMVLVNPTSLVYDVGFQLSFASLLGIVYLSPAIATFFKLADDASSWKQNAITTLSAQLAVVPIVLNSFGKVSLLAIVANVLILEFMPLTMFFGFVLAGLANISSYVGFIVAKTVQPLLAYEVWVIQTFSAISIPIQIQFSLWVSLLYYVGLAFVCVAIKNGNMPSPQKGNDQKK</sequence>
<organism evidence="8 9">
    <name type="scientific">Candidatus Ryanbacteria bacterium RIFCSPLOWO2_01_FULL_48_26</name>
    <dbReference type="NCBI Taxonomy" id="1802126"/>
    <lineage>
        <taxon>Bacteria</taxon>
        <taxon>Candidatus Ryaniibacteriota</taxon>
    </lineage>
</organism>
<feature type="transmembrane region" description="Helical" evidence="6">
    <location>
        <begin position="390"/>
        <end position="412"/>
    </location>
</feature>
<dbReference type="PANTHER" id="PTHR30619:SF1">
    <property type="entry name" value="RECOMBINATION PROTEIN 2"/>
    <property type="match status" value="1"/>
</dbReference>
<dbReference type="Pfam" id="PF03772">
    <property type="entry name" value="Competence"/>
    <property type="match status" value="1"/>
</dbReference>
<keyword evidence="3 6" id="KW-0812">Transmembrane</keyword>
<dbReference type="InterPro" id="IPR052159">
    <property type="entry name" value="Competence_DNA_uptake"/>
</dbReference>
<gene>
    <name evidence="8" type="ORF">A3B25_03530</name>
</gene>
<dbReference type="PANTHER" id="PTHR30619">
    <property type="entry name" value="DNA INTERNALIZATION/COMPETENCE PROTEIN COMEC/REC2"/>
    <property type="match status" value="1"/>
</dbReference>